<dbReference type="Gene3D" id="2.170.130.10">
    <property type="entry name" value="TonB-dependent receptor, plug domain"/>
    <property type="match status" value="1"/>
</dbReference>
<reference evidence="3" key="1">
    <citation type="submission" date="2014-11" db="EMBL/GenBank/DDBJ databases">
        <title>Genome sequencing of Roseivirga sp. D-25.</title>
        <authorList>
            <person name="Selvaratnam C."/>
            <person name="Thevarajoo S."/>
            <person name="Goh K.M."/>
            <person name="Eee R."/>
            <person name="Chan K.-G."/>
            <person name="Chong C.S."/>
        </authorList>
    </citation>
    <scope>NUCLEOTIDE SEQUENCE [LARGE SCALE GENOMIC DNA]</scope>
    <source>
        <strain evidence="3">D-25</strain>
    </source>
</reference>
<feature type="chain" id="PRO_5005580365" description="TonB-dependent receptor plug domain-containing protein" evidence="1">
    <location>
        <begin position="20"/>
        <end position="815"/>
    </location>
</feature>
<dbReference type="InterPro" id="IPR037066">
    <property type="entry name" value="Plug_dom_sf"/>
</dbReference>
<name>A0A0L8AK47_9BACT</name>
<comment type="caution">
    <text evidence="2">The sequence shown here is derived from an EMBL/GenBank/DDBJ whole genome shotgun (WGS) entry which is preliminary data.</text>
</comment>
<keyword evidence="3" id="KW-1185">Reference proteome</keyword>
<dbReference type="AlphaFoldDB" id="A0A0L8AK47"/>
<dbReference type="EMBL" id="JSVA01000010">
    <property type="protein sequence ID" value="KOF02602.1"/>
    <property type="molecule type" value="Genomic_DNA"/>
</dbReference>
<proteinExistence type="predicted"/>
<dbReference type="PATRIC" id="fig|1566026.4.peg.226"/>
<evidence type="ECO:0000256" key="1">
    <source>
        <dbReference type="SAM" id="SignalP"/>
    </source>
</evidence>
<protein>
    <recommendedName>
        <fullName evidence="4">TonB-dependent receptor plug domain-containing protein</fullName>
    </recommendedName>
</protein>
<keyword evidence="1" id="KW-0732">Signal</keyword>
<organism evidence="2 3">
    <name type="scientific">Roseivirga seohaensis subsp. aquiponti</name>
    <dbReference type="NCBI Taxonomy" id="1566026"/>
    <lineage>
        <taxon>Bacteria</taxon>
        <taxon>Pseudomonadati</taxon>
        <taxon>Bacteroidota</taxon>
        <taxon>Cytophagia</taxon>
        <taxon>Cytophagales</taxon>
        <taxon>Roseivirgaceae</taxon>
        <taxon>Roseivirga</taxon>
    </lineage>
</organism>
<evidence type="ECO:0000313" key="2">
    <source>
        <dbReference type="EMBL" id="KOF02602.1"/>
    </source>
</evidence>
<evidence type="ECO:0008006" key="4">
    <source>
        <dbReference type="Google" id="ProtNLM"/>
    </source>
</evidence>
<evidence type="ECO:0000313" key="3">
    <source>
        <dbReference type="Proteomes" id="UP000036908"/>
    </source>
</evidence>
<dbReference type="RefSeq" id="WP_053223533.1">
    <property type="nucleotide sequence ID" value="NZ_JSVA01000010.1"/>
</dbReference>
<gene>
    <name evidence="2" type="ORF">OB69_09730</name>
</gene>
<dbReference type="OrthoDB" id="679547at2"/>
<dbReference type="Gene3D" id="2.60.40.1930">
    <property type="match status" value="1"/>
</dbReference>
<dbReference type="SUPFAM" id="SSF56935">
    <property type="entry name" value="Porins"/>
    <property type="match status" value="1"/>
</dbReference>
<accession>A0A0L8AK47</accession>
<feature type="signal peptide" evidence="1">
    <location>
        <begin position="1"/>
        <end position="19"/>
    </location>
</feature>
<dbReference type="Proteomes" id="UP000036908">
    <property type="component" value="Unassembled WGS sequence"/>
</dbReference>
<sequence>MTKKIVLVLLLALIFNASYGQKNTTIQEKLNFYNKEYPQEKVYIHTDRKYYAPGEPIWFQSYVTAGYLHEPSPFSANVYIELYSASDSLVAEKLIFSDDGFGQGVIDIPQKLAEGNYILRAYTNWMRNFDQGFFFEKPIVIVTGSELEKNASAVGSEIDLQFFPEGGHLVSGIPTKVGFKAINRSGKGAYVEGEVYNSAGVKVTSFSAQHDGMGLFTLLPLAGESYSVRLTGKDEVYSLPELKKEGYGMEAILRPNQLRLIFRTNISNPSKDKFKALIHTRGLVSHIIEVDLSKGEALGVISTDEIPAGISHITLFNENDRPLLERLVFIDRPIETSLSLDKNNYKPREKLTTKIKLTDLNGDPFTGMMSMSVLDMDKVIDGSPEQTIYSELLLTSDLKGYVDNPMYYFNGENTEAKKHLDLVMMTHGWSRLVWNDLMSDNYPSFDFPVELGVSLEGTLYKESSNKIESSGKVTLVNNRSFPPLILEAETDKNGRFSFQNLMVYKSDNLLLKGKSSKGKDNVRFEVDTLKESVSLPLPEFKSILSEELKFEKEDFLQFKKERDMIERAFNPDSLFTDLGTVMVEGDKLQVEREDKQQKEKTAYGRGTAAFDFTEWSATGAYTNIFSALVGKFPGVTVRMGPTGEPTVVIRAGGFTYPALFLLDDVPTDAALISGLSPVNFSRVVLFKGLAATAIFGDAGKGGVMAFYTKSADGISLSPEELKNSSTVTVELPYTYDQPREFYAPKYDVQKPEDAKPDKRVVLHWQTMIELDENGEATIEFYNSDDAKQIMFDVQGLTNSGIPFFINKIYTIEGKN</sequence>